<dbReference type="AlphaFoldDB" id="A0A921GAC8"/>
<evidence type="ECO:0000313" key="2">
    <source>
        <dbReference type="EMBL" id="HJF39560.1"/>
    </source>
</evidence>
<dbReference type="Proteomes" id="UP000749320">
    <property type="component" value="Unassembled WGS sequence"/>
</dbReference>
<dbReference type="InterPro" id="IPR009339">
    <property type="entry name" value="DUF998"/>
</dbReference>
<keyword evidence="1" id="KW-1133">Transmembrane helix</keyword>
<feature type="transmembrane region" description="Helical" evidence="1">
    <location>
        <begin position="118"/>
        <end position="142"/>
    </location>
</feature>
<keyword evidence="1" id="KW-0472">Membrane</keyword>
<feature type="transmembrane region" description="Helical" evidence="1">
    <location>
        <begin position="7"/>
        <end position="28"/>
    </location>
</feature>
<feature type="transmembrane region" description="Helical" evidence="1">
    <location>
        <begin position="48"/>
        <end position="68"/>
    </location>
</feature>
<reference evidence="2" key="1">
    <citation type="journal article" date="2021" name="PeerJ">
        <title>Extensive microbial diversity within the chicken gut microbiome revealed by metagenomics and culture.</title>
        <authorList>
            <person name="Gilroy R."/>
            <person name="Ravi A."/>
            <person name="Getino M."/>
            <person name="Pursley I."/>
            <person name="Horton D.L."/>
            <person name="Alikhan N.F."/>
            <person name="Baker D."/>
            <person name="Gharbi K."/>
            <person name="Hall N."/>
            <person name="Watson M."/>
            <person name="Adriaenssens E.M."/>
            <person name="Foster-Nyarko E."/>
            <person name="Jarju S."/>
            <person name="Secka A."/>
            <person name="Antonio M."/>
            <person name="Oren A."/>
            <person name="Chaudhuri R.R."/>
            <person name="La Ragione R."/>
            <person name="Hildebrand F."/>
            <person name="Pallen M.J."/>
        </authorList>
    </citation>
    <scope>NUCLEOTIDE SEQUENCE</scope>
    <source>
        <strain evidence="2">CHK193-16274</strain>
    </source>
</reference>
<comment type="caution">
    <text evidence="2">The sequence shown here is derived from an EMBL/GenBank/DDBJ whole genome shotgun (WGS) entry which is preliminary data.</text>
</comment>
<proteinExistence type="predicted"/>
<reference evidence="2" key="2">
    <citation type="submission" date="2021-09" db="EMBL/GenBank/DDBJ databases">
        <authorList>
            <person name="Gilroy R."/>
        </authorList>
    </citation>
    <scope>NUCLEOTIDE SEQUENCE</scope>
    <source>
        <strain evidence="2">CHK193-16274</strain>
    </source>
</reference>
<accession>A0A921GAC8</accession>
<evidence type="ECO:0000256" key="1">
    <source>
        <dbReference type="SAM" id="Phobius"/>
    </source>
</evidence>
<organism evidence="2 3">
    <name type="scientific">Thomasclavelia spiroformis</name>
    <dbReference type="NCBI Taxonomy" id="29348"/>
    <lineage>
        <taxon>Bacteria</taxon>
        <taxon>Bacillati</taxon>
        <taxon>Bacillota</taxon>
        <taxon>Erysipelotrichia</taxon>
        <taxon>Erysipelotrichales</taxon>
        <taxon>Coprobacillaceae</taxon>
        <taxon>Thomasclavelia</taxon>
    </lineage>
</organism>
<feature type="transmembrane region" description="Helical" evidence="1">
    <location>
        <begin position="80"/>
        <end position="106"/>
    </location>
</feature>
<feature type="transmembrane region" description="Helical" evidence="1">
    <location>
        <begin position="185"/>
        <end position="204"/>
    </location>
</feature>
<dbReference type="EMBL" id="DYWV01000049">
    <property type="protein sequence ID" value="HJF39560.1"/>
    <property type="molecule type" value="Genomic_DNA"/>
</dbReference>
<dbReference type="RefSeq" id="WP_283109158.1">
    <property type="nucleotide sequence ID" value="NZ_CAMMFM010000049.1"/>
</dbReference>
<name>A0A921GAC8_9FIRM</name>
<sequence length="206" mass="23216">MMKNNIMLILPIALILDLLIPFFLAPTYKGYNHLTQVMSVLGNSKAPLHNVYNTWLVVFGIILVVFNFKIYSIVSESSRLIAVILFTVLLIYAIGGCILSGLFSVGEVKSLDTLSEKIHGYGSVIAFMCLTFAPILIGVYAYKINDIKFLFFCVVCFIIAILCFSCFVMGDKPDYKNTLLAFEGLWQRLFLLFMYLPLGCLVLFEK</sequence>
<protein>
    <submittedName>
        <fullName evidence="2">DUF998 domain-containing protein</fullName>
    </submittedName>
</protein>
<dbReference type="Pfam" id="PF06197">
    <property type="entry name" value="DUF998"/>
    <property type="match status" value="1"/>
</dbReference>
<evidence type="ECO:0000313" key="3">
    <source>
        <dbReference type="Proteomes" id="UP000749320"/>
    </source>
</evidence>
<gene>
    <name evidence="2" type="ORF">K8V91_01435</name>
</gene>
<feature type="transmembrane region" description="Helical" evidence="1">
    <location>
        <begin position="149"/>
        <end position="170"/>
    </location>
</feature>
<keyword evidence="1" id="KW-0812">Transmembrane</keyword>